<evidence type="ECO:0000256" key="1">
    <source>
        <dbReference type="SAM" id="Phobius"/>
    </source>
</evidence>
<reference evidence="3 4" key="1">
    <citation type="submission" date="2019-11" db="EMBL/GenBank/DDBJ databases">
        <title>Draft genome sequences of five Paenibacillus species of dairy origin.</title>
        <authorList>
            <person name="Olajide A.M."/>
            <person name="Chen S."/>
            <person name="Lapointe G."/>
        </authorList>
    </citation>
    <scope>NUCLEOTIDE SEQUENCE [LARGE SCALE GENOMIC DNA]</scope>
    <source>
        <strain evidence="3 4">2CS3</strain>
    </source>
</reference>
<dbReference type="RefSeq" id="WP_127609121.1">
    <property type="nucleotide sequence ID" value="NZ_JARTHJ010000123.1"/>
</dbReference>
<feature type="transmembrane region" description="Helical" evidence="1">
    <location>
        <begin position="7"/>
        <end position="27"/>
    </location>
</feature>
<sequence length="220" mass="24823">MRKWRVGTLSMGLTLIGFGVLLFLSQWQGLGAFTSFIRWWPIVLVLLGLEILAYVFIAKKESEVIRYDWMSVLFVGVLFAGCFMFTMLTGLGVTDEVRKLVGEVEVTADLPELQEPVNPAIQKLVVQTSGEPVRIDKTAERSMHLFGTYRTRVQEGDRPTVDKEQFYTVRTVGDTMYVQVKRPPVYRGLNSVYPEMSVTLVLPQDVQVEVQGPNNESNPG</sequence>
<protein>
    <recommendedName>
        <fullName evidence="2">LiaI-LiaF-like transmembrane region domain-containing protein</fullName>
    </recommendedName>
</protein>
<gene>
    <name evidence="3" type="ORF">GNP93_17160</name>
</gene>
<evidence type="ECO:0000259" key="2">
    <source>
        <dbReference type="Pfam" id="PF18917"/>
    </source>
</evidence>
<keyword evidence="1" id="KW-0812">Transmembrane</keyword>
<dbReference type="Proteomes" id="UP000450917">
    <property type="component" value="Unassembled WGS sequence"/>
</dbReference>
<proteinExistence type="predicted"/>
<dbReference type="EMBL" id="WNZX01000015">
    <property type="protein sequence ID" value="MUG72400.1"/>
    <property type="molecule type" value="Genomic_DNA"/>
</dbReference>
<evidence type="ECO:0000313" key="3">
    <source>
        <dbReference type="EMBL" id="MUG72400.1"/>
    </source>
</evidence>
<comment type="caution">
    <text evidence="3">The sequence shown here is derived from an EMBL/GenBank/DDBJ whole genome shotgun (WGS) entry which is preliminary data.</text>
</comment>
<evidence type="ECO:0000313" key="4">
    <source>
        <dbReference type="Proteomes" id="UP000450917"/>
    </source>
</evidence>
<feature type="transmembrane region" description="Helical" evidence="1">
    <location>
        <begin position="69"/>
        <end position="91"/>
    </location>
</feature>
<dbReference type="Pfam" id="PF18917">
    <property type="entry name" value="LiaI-LiaF-like_TM1"/>
    <property type="match status" value="1"/>
</dbReference>
<organism evidence="3 4">
    <name type="scientific">Paenibacillus validus</name>
    <dbReference type="NCBI Taxonomy" id="44253"/>
    <lineage>
        <taxon>Bacteria</taxon>
        <taxon>Bacillati</taxon>
        <taxon>Bacillota</taxon>
        <taxon>Bacilli</taxon>
        <taxon>Bacillales</taxon>
        <taxon>Paenibacillaceae</taxon>
        <taxon>Paenibacillus</taxon>
    </lineage>
</organism>
<keyword evidence="4" id="KW-1185">Reference proteome</keyword>
<feature type="domain" description="LiaI-LiaF-like transmembrane region" evidence="2">
    <location>
        <begin position="11"/>
        <end position="52"/>
    </location>
</feature>
<feature type="transmembrane region" description="Helical" evidence="1">
    <location>
        <begin position="39"/>
        <end position="57"/>
    </location>
</feature>
<name>A0A7X3CT31_9BACL</name>
<accession>A0A7X3CT31</accession>
<dbReference type="InterPro" id="IPR043726">
    <property type="entry name" value="LiaI-LiaF-like_TM1"/>
</dbReference>
<keyword evidence="1" id="KW-1133">Transmembrane helix</keyword>
<keyword evidence="1" id="KW-0472">Membrane</keyword>
<dbReference type="AlphaFoldDB" id="A0A7X3CT31"/>